<dbReference type="InterPro" id="IPR044925">
    <property type="entry name" value="His-Me_finger_sf"/>
</dbReference>
<name>A0A7R9YX92_9CHLO</name>
<accession>A0A7R9YX92</accession>
<dbReference type="EMBL" id="HBEC01023544">
    <property type="protein sequence ID" value="CAD8291077.1"/>
    <property type="molecule type" value="Transcribed_RNA"/>
</dbReference>
<dbReference type="InterPro" id="IPR044930">
    <property type="entry name" value="Homing_endonuclease_His-Me"/>
</dbReference>
<organism evidence="2">
    <name type="scientific">Chlamydomonas euryale</name>
    <dbReference type="NCBI Taxonomy" id="1486919"/>
    <lineage>
        <taxon>Eukaryota</taxon>
        <taxon>Viridiplantae</taxon>
        <taxon>Chlorophyta</taxon>
        <taxon>core chlorophytes</taxon>
        <taxon>Chlorophyceae</taxon>
        <taxon>CS clade</taxon>
        <taxon>Chlamydomonadales</taxon>
        <taxon>Chlamydomonadaceae</taxon>
        <taxon>Chlamydomonas</taxon>
    </lineage>
</organism>
<sequence length="366" mass="39170">MVAPRPPRHGRPPPAIAAAAAAAVAEGEASVRESAEVAARQQALYSEIYPSLGGGGPSLGRVALVDLATYFKDLGLQPWYTLQHLSIGQLREVSQALGSFCEQGLGAGEDCAHHVTFTMEGVLFHILGGAMGLGPTPLPMHVLLASGDDIRQACMEWKEEVAFPAPGDMPLGEARRFKPQKAARTYLGVKLGYAKPNPSPQDPYQRYGRHNWWEAAHRLVMLAIWGPPRLPRPPPPAVSPRWVCMHLCGNPRCLNPLHLAWGSYQQNHATQPLPTVAADARATRGRWLAEHVVQQARASPRAASPRGAACPRPRRGSRTHSHPPPETAPPDQRPTASGGCDLAQQLDGLDLGCRASGGPRAGSTAS</sequence>
<dbReference type="AlphaFoldDB" id="A0A7R9YX92"/>
<feature type="region of interest" description="Disordered" evidence="1">
    <location>
        <begin position="293"/>
        <end position="343"/>
    </location>
</feature>
<dbReference type="SUPFAM" id="SSF54060">
    <property type="entry name" value="His-Me finger endonucleases"/>
    <property type="match status" value="1"/>
</dbReference>
<feature type="compositionally biased region" description="Low complexity" evidence="1">
    <location>
        <begin position="296"/>
        <end position="311"/>
    </location>
</feature>
<dbReference type="GO" id="GO:0004519">
    <property type="term" value="F:endonuclease activity"/>
    <property type="evidence" value="ECO:0007669"/>
    <property type="project" value="InterPro"/>
</dbReference>
<reference evidence="2" key="1">
    <citation type="submission" date="2021-01" db="EMBL/GenBank/DDBJ databases">
        <authorList>
            <person name="Corre E."/>
            <person name="Pelletier E."/>
            <person name="Niang G."/>
            <person name="Scheremetjew M."/>
            <person name="Finn R."/>
            <person name="Kale V."/>
            <person name="Holt S."/>
            <person name="Cochrane G."/>
            <person name="Meng A."/>
            <person name="Brown T."/>
            <person name="Cohen L."/>
        </authorList>
    </citation>
    <scope>NUCLEOTIDE SEQUENCE</scope>
    <source>
        <strain evidence="2">CCMP219</strain>
    </source>
</reference>
<proteinExistence type="predicted"/>
<protein>
    <recommendedName>
        <fullName evidence="3">Zinc-binding loop region of homing endonuclease domain-containing protein</fullName>
    </recommendedName>
</protein>
<feature type="compositionally biased region" description="Basic residues" evidence="1">
    <location>
        <begin position="312"/>
        <end position="321"/>
    </location>
</feature>
<feature type="compositionally biased region" description="Pro residues" evidence="1">
    <location>
        <begin position="322"/>
        <end position="332"/>
    </location>
</feature>
<evidence type="ECO:0000313" key="2">
    <source>
        <dbReference type="EMBL" id="CAD8291077.1"/>
    </source>
</evidence>
<gene>
    <name evidence="2" type="ORF">CEUR00632_LOCUS10772</name>
</gene>
<dbReference type="Gene3D" id="3.90.75.10">
    <property type="entry name" value="Homing Intron 3 (I-ppo) Encoded Endonuclease, Chain A"/>
    <property type="match status" value="1"/>
</dbReference>
<evidence type="ECO:0000256" key="1">
    <source>
        <dbReference type="SAM" id="MobiDB-lite"/>
    </source>
</evidence>
<evidence type="ECO:0008006" key="3">
    <source>
        <dbReference type="Google" id="ProtNLM"/>
    </source>
</evidence>